<dbReference type="PANTHER" id="PTHR47718">
    <property type="entry name" value="OS01G0519700 PROTEIN"/>
    <property type="match status" value="1"/>
</dbReference>
<accession>A0A8T0MTT8</accession>
<dbReference type="PANTHER" id="PTHR47718:SF4">
    <property type="entry name" value="PROTEIN FAR1-RELATED SEQUENCE"/>
    <property type="match status" value="1"/>
</dbReference>
<evidence type="ECO:0000313" key="8">
    <source>
        <dbReference type="Proteomes" id="UP000823388"/>
    </source>
</evidence>
<dbReference type="InterPro" id="IPR006564">
    <property type="entry name" value="Znf_PMZ"/>
</dbReference>
<comment type="caution">
    <text evidence="7">The sequence shown here is derived from an EMBL/GenBank/DDBJ whole genome shotgun (WGS) entry which is preliminary data.</text>
</comment>
<dbReference type="Proteomes" id="UP000823388">
    <property type="component" value="Chromosome 9N"/>
</dbReference>
<keyword evidence="1" id="KW-0479">Metal-binding</keyword>
<keyword evidence="3" id="KW-0862">Zinc</keyword>
<evidence type="ECO:0000259" key="6">
    <source>
        <dbReference type="PROSITE" id="PS50966"/>
    </source>
</evidence>
<sequence length="768" mass="89135">MTFSTPQDARVYYNRYARHAGFSIRIDTSCKSKKDNDKRKVIFVCQKAGVNKKQKLDEEGPITKKKIVRQRRRDYVDRTRCPARMIVRKTAPSQWEVVHFEREHNHEYVKKFSLTKYMKSHREIPAEEKEFIKFLHRCCITTTRAYQIMVKLYGGIEDCPYTEGDAKNLRVEYRAEYRGKDMKATLDHFEELKKEDPDFIYSYTLDEFDRVENLFWVDGAARKSYELYGDCISFDTTYLTNMYNMPCVPFIGIDRNGITIQLGCGFTRNEKTEAFVWLFTEFKKAMGDRDPINIITDQDLAMEATIAQVFTTSVHRNCRWHIVENARKRLGAFLDGKPGLADDFNDCVDNSFSIVEFEFKWQAMLDKHEINDDERFKHLYEMRNCWVPAYFMNNFFPFLQTTARSEGFNAVLKRYVNPMNSILNFVHQYKKIHDRIFGKQTMHEANTTVKVPHYLTGHPMERQMKQMYTRKLFNIFQDELQLSSSYYIVRVEGDSLLDVVPYGRCPDLLYGKRTFRVSANSVDGLYSCDCCKFQRDRVLCCHILKVFDALAVREVPCHYTLPRWSAEKVNDGDNVEVAGEPLQATQISNLGRHAVRYHTICSNFAQFVRPFMVEDESHNIVLKHVAAMQTELNARKNGGVASSASQVQSNVAQAGSVVGGGRRGGKISKKKASNASGADTTPTLQTSADLGVKDPVITKRQGRTRSKRIKNLLGLQPPKKFHVAIVVVLSIIQQIAHPSLQRSLRRNCRTKRHWCCKHFRWLYLSVWF</sequence>
<dbReference type="SMART" id="SM00575">
    <property type="entry name" value="ZnF_PMZ"/>
    <property type="match status" value="1"/>
</dbReference>
<evidence type="ECO:0000256" key="3">
    <source>
        <dbReference type="ARBA" id="ARBA00022833"/>
    </source>
</evidence>
<evidence type="ECO:0000256" key="4">
    <source>
        <dbReference type="PROSITE-ProRule" id="PRU00325"/>
    </source>
</evidence>
<evidence type="ECO:0000313" key="7">
    <source>
        <dbReference type="EMBL" id="KAG2540590.1"/>
    </source>
</evidence>
<keyword evidence="8" id="KW-1185">Reference proteome</keyword>
<feature type="compositionally biased region" description="Basic residues" evidence="5">
    <location>
        <begin position="663"/>
        <end position="672"/>
    </location>
</feature>
<protein>
    <recommendedName>
        <fullName evidence="6">SWIM-type domain-containing protein</fullName>
    </recommendedName>
</protein>
<gene>
    <name evidence="7" type="ORF">PVAP13_9NG575128</name>
</gene>
<evidence type="ECO:0000256" key="5">
    <source>
        <dbReference type="SAM" id="MobiDB-lite"/>
    </source>
</evidence>
<keyword evidence="2 4" id="KW-0863">Zinc-finger</keyword>
<organism evidence="7 8">
    <name type="scientific">Panicum virgatum</name>
    <name type="common">Blackwell switchgrass</name>
    <dbReference type="NCBI Taxonomy" id="38727"/>
    <lineage>
        <taxon>Eukaryota</taxon>
        <taxon>Viridiplantae</taxon>
        <taxon>Streptophyta</taxon>
        <taxon>Embryophyta</taxon>
        <taxon>Tracheophyta</taxon>
        <taxon>Spermatophyta</taxon>
        <taxon>Magnoliopsida</taxon>
        <taxon>Liliopsida</taxon>
        <taxon>Poales</taxon>
        <taxon>Poaceae</taxon>
        <taxon>PACMAD clade</taxon>
        <taxon>Panicoideae</taxon>
        <taxon>Panicodae</taxon>
        <taxon>Paniceae</taxon>
        <taxon>Panicinae</taxon>
        <taxon>Panicum</taxon>
        <taxon>Panicum sect. Hiantes</taxon>
    </lineage>
</organism>
<evidence type="ECO:0000256" key="1">
    <source>
        <dbReference type="ARBA" id="ARBA00022723"/>
    </source>
</evidence>
<reference evidence="7 8" key="1">
    <citation type="submission" date="2020-05" db="EMBL/GenBank/DDBJ databases">
        <title>WGS assembly of Panicum virgatum.</title>
        <authorList>
            <person name="Lovell J.T."/>
            <person name="Jenkins J."/>
            <person name="Shu S."/>
            <person name="Juenger T.E."/>
            <person name="Schmutz J."/>
        </authorList>
    </citation>
    <scope>NUCLEOTIDE SEQUENCE [LARGE SCALE GENOMIC DNA]</scope>
    <source>
        <strain evidence="8">cv. AP13</strain>
    </source>
</reference>
<dbReference type="Pfam" id="PF03101">
    <property type="entry name" value="FAR1"/>
    <property type="match status" value="1"/>
</dbReference>
<dbReference type="InterPro" id="IPR004330">
    <property type="entry name" value="FAR1_DNA_bnd_dom"/>
</dbReference>
<dbReference type="AlphaFoldDB" id="A0A8T0MTT8"/>
<dbReference type="Pfam" id="PF04434">
    <property type="entry name" value="SWIM"/>
    <property type="match status" value="1"/>
</dbReference>
<feature type="compositionally biased region" description="Polar residues" evidence="5">
    <location>
        <begin position="673"/>
        <end position="685"/>
    </location>
</feature>
<feature type="region of interest" description="Disordered" evidence="5">
    <location>
        <begin position="655"/>
        <end position="685"/>
    </location>
</feature>
<evidence type="ECO:0000256" key="2">
    <source>
        <dbReference type="ARBA" id="ARBA00022771"/>
    </source>
</evidence>
<dbReference type="EMBL" id="CM029054">
    <property type="protein sequence ID" value="KAG2540590.1"/>
    <property type="molecule type" value="Genomic_DNA"/>
</dbReference>
<name>A0A8T0MTT8_PANVG</name>
<feature type="domain" description="SWIM-type" evidence="6">
    <location>
        <begin position="515"/>
        <end position="551"/>
    </location>
</feature>
<proteinExistence type="predicted"/>
<dbReference type="GO" id="GO:0008270">
    <property type="term" value="F:zinc ion binding"/>
    <property type="evidence" value="ECO:0007669"/>
    <property type="project" value="UniProtKB-KW"/>
</dbReference>
<dbReference type="InterPro" id="IPR007527">
    <property type="entry name" value="Znf_SWIM"/>
</dbReference>
<dbReference type="PROSITE" id="PS50966">
    <property type="entry name" value="ZF_SWIM"/>
    <property type="match status" value="1"/>
</dbReference>
<dbReference type="Pfam" id="PF10551">
    <property type="entry name" value="MULE"/>
    <property type="match status" value="1"/>
</dbReference>
<dbReference type="InterPro" id="IPR018289">
    <property type="entry name" value="MULE_transposase_dom"/>
</dbReference>